<dbReference type="InterPro" id="IPR007529">
    <property type="entry name" value="Znf_HIT"/>
</dbReference>
<keyword evidence="1" id="KW-0862">Zinc</keyword>
<gene>
    <name evidence="3" type="primary">Znhit2</name>
    <name evidence="5" type="synonym">LOC105271817</name>
    <name evidence="3" type="ORF">g.9589</name>
</gene>
<feature type="domain" description="HIT-type" evidence="2">
    <location>
        <begin position="11"/>
        <end position="44"/>
    </location>
</feature>
<dbReference type="PROSITE" id="PS51083">
    <property type="entry name" value="ZF_HIT"/>
    <property type="match status" value="1"/>
</dbReference>
<evidence type="ECO:0000256" key="1">
    <source>
        <dbReference type="PROSITE-ProRule" id="PRU00453"/>
    </source>
</evidence>
<dbReference type="Gene3D" id="3.30.60.190">
    <property type="match status" value="1"/>
</dbReference>
<evidence type="ECO:0000259" key="2">
    <source>
        <dbReference type="PROSITE" id="PS51083"/>
    </source>
</evidence>
<protein>
    <submittedName>
        <fullName evidence="5">Zinc finger HIT domain-containing protein 2</fullName>
    </submittedName>
    <submittedName>
        <fullName evidence="3">Znhit2 protein</fullName>
    </submittedName>
</protein>
<dbReference type="GO" id="GO:0008270">
    <property type="term" value="F:zinc ion binding"/>
    <property type="evidence" value="ECO:0007669"/>
    <property type="project" value="UniProtKB-UniRule"/>
</dbReference>
<proteinExistence type="predicted"/>
<keyword evidence="1" id="KW-0863">Zinc-finger</keyword>
<dbReference type="AlphaFoldDB" id="A0A0C9QWC1"/>
<evidence type="ECO:0000313" key="3">
    <source>
        <dbReference type="EMBL" id="JAG69782.1"/>
    </source>
</evidence>
<keyword evidence="4" id="KW-1185">Reference proteome</keyword>
<dbReference type="KEGG" id="fas:105271817"/>
<dbReference type="GeneID" id="105271817"/>
<sequence length="374" mass="43876">MADVDASSNLCQICNSTPPKYTCPRCSISYCSMNCYKSTSHLNCSEEFYKKWVEDEMKSQTNDPAEKKKMTEILKRIHEQEDPFDNAEDLLNIDDLREELDSDDDEDVPDLADRIENVDLDDANELWEVLTDSERQEFEALLRNGEEQQLLPNWRPWWSLKNTEKQLIKEIDRNEKKREVEKCPRLLDITYIPAVEKSSPTVPFNLVNLLSSYVLVVLHYDGDHQNSVKEAVSMFLQLCDNIADNRVFDNEESAVDAVTEKASDLQLFNNDEENVIIDHLKQIIQGPSKEEQNFYMLSAVSDLHHLLTKAKRELSSGKQKRNNPLFFKKFGTQIDEQYMNRSKKCIPLYLKKIEYYFTWIHKYSQRMLELNFLQ</sequence>
<dbReference type="InterPro" id="IPR039646">
    <property type="entry name" value="ZNHIT2"/>
</dbReference>
<dbReference type="Pfam" id="PF04438">
    <property type="entry name" value="zf-HIT"/>
    <property type="match status" value="1"/>
</dbReference>
<dbReference type="RefSeq" id="XP_011311884.1">
    <property type="nucleotide sequence ID" value="XM_011313582.1"/>
</dbReference>
<accession>A0A0C9QWC1</accession>
<dbReference type="PANTHER" id="PTHR15555">
    <property type="entry name" value="ZINC FINGER HIT DOMAIN CONTAINING PROTEIN 2 PROTEIN FON -RELATED"/>
    <property type="match status" value="1"/>
</dbReference>
<evidence type="ECO:0000313" key="5">
    <source>
        <dbReference type="RefSeq" id="XP_011311884.1"/>
    </source>
</evidence>
<dbReference type="Proteomes" id="UP000694866">
    <property type="component" value="Unplaced"/>
</dbReference>
<evidence type="ECO:0000313" key="4">
    <source>
        <dbReference type="Proteomes" id="UP000694866"/>
    </source>
</evidence>
<dbReference type="PANTHER" id="PTHR15555:SF0">
    <property type="entry name" value="ZINC FINGER HIT DOMAIN-CONTAINING PROTEIN 2"/>
    <property type="match status" value="1"/>
</dbReference>
<keyword evidence="1" id="KW-0479">Metal-binding</keyword>
<accession>A0A9R1TJP8</accession>
<dbReference type="OrthoDB" id="10005492at2759"/>
<dbReference type="EMBL" id="GBYB01000015">
    <property type="protein sequence ID" value="JAG69782.1"/>
    <property type="molecule type" value="Transcribed_RNA"/>
</dbReference>
<reference evidence="3" key="1">
    <citation type="submission" date="2015-01" db="EMBL/GenBank/DDBJ databases">
        <title>Transcriptome Assembly of Fopius arisanus.</title>
        <authorList>
            <person name="Geib S."/>
        </authorList>
    </citation>
    <scope>NUCLEOTIDE SEQUENCE</scope>
</reference>
<dbReference type="CDD" id="cd23024">
    <property type="entry name" value="zf-HIT_ZNHIT2-3"/>
    <property type="match status" value="1"/>
</dbReference>
<reference evidence="5" key="2">
    <citation type="submission" date="2025-04" db="UniProtKB">
        <authorList>
            <consortium name="RefSeq"/>
        </authorList>
    </citation>
    <scope>IDENTIFICATION</scope>
    <source>
        <strain evidence="5">USDA-PBARC FA_bdor</strain>
        <tissue evidence="5">Whole organism</tissue>
    </source>
</reference>
<organism evidence="3">
    <name type="scientific">Fopius arisanus</name>
    <dbReference type="NCBI Taxonomy" id="64838"/>
    <lineage>
        <taxon>Eukaryota</taxon>
        <taxon>Metazoa</taxon>
        <taxon>Ecdysozoa</taxon>
        <taxon>Arthropoda</taxon>
        <taxon>Hexapoda</taxon>
        <taxon>Insecta</taxon>
        <taxon>Pterygota</taxon>
        <taxon>Neoptera</taxon>
        <taxon>Endopterygota</taxon>
        <taxon>Hymenoptera</taxon>
        <taxon>Apocrita</taxon>
        <taxon>Ichneumonoidea</taxon>
        <taxon>Braconidae</taxon>
        <taxon>Opiinae</taxon>
        <taxon>Fopius</taxon>
    </lineage>
</organism>
<name>A0A0C9QWC1_9HYME</name>
<dbReference type="SUPFAM" id="SSF144232">
    <property type="entry name" value="HIT/MYND zinc finger-like"/>
    <property type="match status" value="1"/>
</dbReference>